<dbReference type="GO" id="GO:0016787">
    <property type="term" value="F:hydrolase activity"/>
    <property type="evidence" value="ECO:0007669"/>
    <property type="project" value="UniProtKB-KW"/>
</dbReference>
<dbReference type="PROSITE" id="PS51186">
    <property type="entry name" value="GNAT"/>
    <property type="match status" value="1"/>
</dbReference>
<dbReference type="InterPro" id="IPR027417">
    <property type="entry name" value="P-loop_NTPase"/>
</dbReference>
<dbReference type="PANTHER" id="PTHR18934">
    <property type="entry name" value="ATP-DEPENDENT RNA HELICASE"/>
    <property type="match status" value="1"/>
</dbReference>
<dbReference type="InterPro" id="IPR048667">
    <property type="entry name" value="Imm5-like"/>
</dbReference>
<dbReference type="Gene3D" id="3.40.50.300">
    <property type="entry name" value="P-loop containing nucleotide triphosphate hydrolases"/>
    <property type="match status" value="2"/>
</dbReference>
<dbReference type="InterPro" id="IPR014001">
    <property type="entry name" value="Helicase_ATP-bd"/>
</dbReference>
<dbReference type="SMART" id="SM00382">
    <property type="entry name" value="AAA"/>
    <property type="match status" value="1"/>
</dbReference>
<dbReference type="InterPro" id="IPR001650">
    <property type="entry name" value="Helicase_C-like"/>
</dbReference>
<dbReference type="InterPro" id="IPR010222">
    <property type="entry name" value="RNA_helicase_HrpA"/>
</dbReference>
<dbReference type="PANTHER" id="PTHR18934:SF99">
    <property type="entry name" value="ATP-DEPENDENT RNA HELICASE DHX37-RELATED"/>
    <property type="match status" value="1"/>
</dbReference>
<dbReference type="CDD" id="cd17989">
    <property type="entry name" value="DEXHc_HrpA"/>
    <property type="match status" value="1"/>
</dbReference>
<accession>F0F2L4</accession>
<dbReference type="Pfam" id="PF00270">
    <property type="entry name" value="DEAD"/>
    <property type="match status" value="1"/>
</dbReference>
<evidence type="ECO:0000259" key="7">
    <source>
        <dbReference type="PROSITE" id="PS51192"/>
    </source>
</evidence>
<feature type="region of interest" description="Disordered" evidence="5">
    <location>
        <begin position="1090"/>
        <end position="1117"/>
    </location>
</feature>
<dbReference type="GO" id="GO:0003724">
    <property type="term" value="F:RNA helicase activity"/>
    <property type="evidence" value="ECO:0007669"/>
    <property type="project" value="InterPro"/>
</dbReference>
<gene>
    <name evidence="9" type="primary">hrpA</name>
    <name evidence="9" type="ORF">HMPREF9098_2349</name>
</gene>
<dbReference type="SMART" id="SM00847">
    <property type="entry name" value="HA2"/>
    <property type="match status" value="1"/>
</dbReference>
<dbReference type="InterPro" id="IPR024590">
    <property type="entry name" value="HrpA_C"/>
</dbReference>
<evidence type="ECO:0000259" key="6">
    <source>
        <dbReference type="PROSITE" id="PS51186"/>
    </source>
</evidence>
<dbReference type="EMBL" id="AEWV01000044">
    <property type="protein sequence ID" value="EGC16240.1"/>
    <property type="molecule type" value="Genomic_DNA"/>
</dbReference>
<evidence type="ECO:0000256" key="3">
    <source>
        <dbReference type="ARBA" id="ARBA00022806"/>
    </source>
</evidence>
<dbReference type="SUPFAM" id="SSF52540">
    <property type="entry name" value="P-loop containing nucleoside triphosphate hydrolases"/>
    <property type="match status" value="1"/>
</dbReference>
<dbReference type="InterPro" id="IPR011709">
    <property type="entry name" value="DEAD-box_helicase_OB_fold"/>
</dbReference>
<keyword evidence="1" id="KW-0547">Nucleotide-binding</keyword>
<dbReference type="PROSITE" id="PS51192">
    <property type="entry name" value="HELICASE_ATP_BIND_1"/>
    <property type="match status" value="1"/>
</dbReference>
<keyword evidence="3 9" id="KW-0347">Helicase</keyword>
<evidence type="ECO:0000313" key="10">
    <source>
        <dbReference type="Proteomes" id="UP000004088"/>
    </source>
</evidence>
<dbReference type="FunFam" id="1.20.120.1080:FF:000005">
    <property type="entry name" value="ATP-dependent helicase HrpA"/>
    <property type="match status" value="1"/>
</dbReference>
<dbReference type="Gene3D" id="1.20.120.1080">
    <property type="match status" value="1"/>
</dbReference>
<dbReference type="InterPro" id="IPR007502">
    <property type="entry name" value="Helicase-assoc_dom"/>
</dbReference>
<dbReference type="InterPro" id="IPR003593">
    <property type="entry name" value="AAA+_ATPase"/>
</dbReference>
<dbReference type="Pfam" id="PF07717">
    <property type="entry name" value="OB_NTP_bind"/>
    <property type="match status" value="1"/>
</dbReference>
<dbReference type="Pfam" id="PF11898">
    <property type="entry name" value="DUF3418"/>
    <property type="match status" value="2"/>
</dbReference>
<proteinExistence type="predicted"/>
<dbReference type="GO" id="GO:0005524">
    <property type="term" value="F:ATP binding"/>
    <property type="evidence" value="ECO:0007669"/>
    <property type="project" value="UniProtKB-KW"/>
</dbReference>
<dbReference type="CDD" id="cd18791">
    <property type="entry name" value="SF2_C_RHA"/>
    <property type="match status" value="1"/>
</dbReference>
<dbReference type="Proteomes" id="UP000004088">
    <property type="component" value="Unassembled WGS sequence"/>
</dbReference>
<dbReference type="FunFam" id="3.40.50.300:FF:000575">
    <property type="entry name" value="ATP-dependent helicase hrpA"/>
    <property type="match status" value="1"/>
</dbReference>
<dbReference type="Pfam" id="PF13673">
    <property type="entry name" value="Acetyltransf_10"/>
    <property type="match status" value="1"/>
</dbReference>
<feature type="domain" description="N-acetyltransferase" evidence="6">
    <location>
        <begin position="907"/>
        <end position="1059"/>
    </location>
</feature>
<comment type="caution">
    <text evidence="9">The sequence shown here is derived from an EMBL/GenBank/DDBJ whole genome shotgun (WGS) entry which is preliminary data.</text>
</comment>
<dbReference type="GO" id="GO:0016747">
    <property type="term" value="F:acyltransferase activity, transferring groups other than amino-acyl groups"/>
    <property type="evidence" value="ECO:0007669"/>
    <property type="project" value="InterPro"/>
</dbReference>
<evidence type="ECO:0000313" key="9">
    <source>
        <dbReference type="EMBL" id="EGC16240.1"/>
    </source>
</evidence>
<dbReference type="PROSITE" id="PS51194">
    <property type="entry name" value="HELICASE_CTER"/>
    <property type="match status" value="1"/>
</dbReference>
<dbReference type="Gene3D" id="3.40.630.30">
    <property type="match status" value="1"/>
</dbReference>
<sequence length="1937" mass="216967">MTAPDFSQTLSKDRHFLQSAFKNPNKYGSLSKVEEKYRKSHDLYLQRLSKLPKPEFDNTLPVHEKLEEIKKAIAENQVTIICGETGSGKTTQLPKICLELGRGAAGLIGHTQPRRLAARSVAERIAEELHTEIGSAVGYKVRFTDHTSRDACVKLMTDGILLAETQTDRYLAAYDTIIIDEAHERSLNIDFLLGYLKQLLPRRPDLKVIITSATIDAERFSQHFNGAPVLEVSGRTYPVEILYRPLTSKDEDDAEVELTDAIVDAADELARYGEGDILVFLPGEREIREAAEALRKSTLRHNDEILPLFARLSHAEQHKIFHPTGAKRRIVLATNVAETSLTVPGIKYVIDTGLARVKRYSARAKVEQLHVEKISQAAARQRSGRCGRVSAGVCIRLFSEEDFNSRTEFTDPEIVRSNLAAVILRMAALKLGDVAAFPFLEAPDQRYINDGFQVLLELGAVNEHNGLTKLGEQMARLPIDPKIARILLAAKKHDCMAEILVIASALSIQDPRERPLEARDAAAKAHERFTDKQSDFLAYLNIWDSFQRERDKGLSNKQLVQWCRQYFLSHLRMREWRELHHQLAQTAIEMGLTTKEAAFRRPPEVKQLTSSENAGDQDLSAKLKQKQLDKKQHRAQIRAAKEAGYEQIHRALLTGLIANVGMKSPDGNDYTGARGSRFHLFPASALFKAKPKWVMAAELVETTKLYARDVAAIQPEWIEQEAPHLVRYHYFEPHWEQKRGEVIASERVTLYGLTVLPRRPVSYGRIAPEEAREIFIRSALVAQECDLKADFFVHNKKLIKEITELEHKSRKQDVLVDDEALFAFYHERLPDFYTADAVSGSLHPANPQQTTPSPVGENWGEGKTVAAQTNFSAATANPLPNPLPQEKEQSAAVSTVSGSLKSSATTFRIRPAAHNDAAQIAELFRRAVLHIETSHYSDSEKAAWIQGADNAAFWQKRIGRGCIRLAAQNDRILGFIEYLPEQNHLDCLFTDPAHQRQGVASALLSAVLPQADADKTVTADVSAAALPFFKKQGFILQHQNQIQRNGSVLINYRMILQTDSIDTAAQTTPSPAGEGRGEGKTVAAQTNFSATTANPLPNPLPQEREQSAATLTVSDDSKAQRLPENPLCYADGQPILLGDRVTITSKQWHGKIVALIAEQQCDPSIGSAEEWATLQSGVMAQFDEAGLVHYPDAETADELILLARADAADVLNSKKHNVAQATHADSKDTGNRAREPSSHTLQNISDDLKPEPLPEYCRPKIRIADDAEQRDRLCRLLVAQNQHDLATWAMQCVQHILPLLPDAVEADAVHDAFDLLKRWQNGQADVAQLRQTGFALHKLAKEQQNRVATAVLRAAGQAVGVGHMKEHAPVCGDYAVKAVGLANGQNPQAVSQERQWQLEQLQRIAAQPSSLHPERLPENTAGTLSDDPKPKKQPAPQKGRLKPLPLADIRTFQAWLKTAERDNPRLLFLSRDDLMQHAAAHITEEQFPKHWQTADGKFKLSYRFEPHHPLDGVTLTLPLTVLNRISPAALEWLVPGMIREKIQLQIKALPKQIRRICVPVPEFITQFLSQNPDRNAPILPQLAQAIAKTAGDIRILEQINQDEWAAFRLPEHCYFNLRIIDDGGQELAMGRDLIQIQQQLGKAAATTFRDNTQEFERDNVTAWDIGTLPESIKFARGKQQLTGYLGLQKEKDGRIALRLFDTSAAAEQAHRLGVIELMKLQLKEQVKDLNKGIQGFTQAAMLLKHINADTLRDDLTQAVCDRAFIGEDELPRNEKAFKEQIKRARSRLPAVKEALSRYLQETAAAYAELNGKLGKHPLTHLMRQRLQTLLAAGFATRTPWAQWPRLPIYLKAMTLRLEKYSGNPARDAAREADIQELEQMWQEKTDSLVKQGQPVSDDLAAFRWMIEELRVSLFAQELKTPYPVSVKRLLKEWEGLR</sequence>
<dbReference type="STRING" id="888741.HMPREF9098_2349"/>
<dbReference type="Pfam" id="PF21805">
    <property type="entry name" value="Imm5_like"/>
    <property type="match status" value="1"/>
</dbReference>
<dbReference type="EC" id="3.6.1.-" evidence="9"/>
<feature type="compositionally biased region" description="Basic and acidic residues" evidence="5">
    <location>
        <begin position="1224"/>
        <end position="1237"/>
    </location>
</feature>
<keyword evidence="2 9" id="KW-0378">Hydrolase</keyword>
<dbReference type="GO" id="GO:0003723">
    <property type="term" value="F:RNA binding"/>
    <property type="evidence" value="ECO:0007669"/>
    <property type="project" value="TreeGrafter"/>
</dbReference>
<name>F0F2L4_9NEIS</name>
<dbReference type="Pfam" id="PF21010">
    <property type="entry name" value="HA2_C"/>
    <property type="match status" value="1"/>
</dbReference>
<organism evidence="9 10">
    <name type="scientific">Kingella denitrificans ATCC 33394</name>
    <dbReference type="NCBI Taxonomy" id="888741"/>
    <lineage>
        <taxon>Bacteria</taxon>
        <taxon>Pseudomonadati</taxon>
        <taxon>Pseudomonadota</taxon>
        <taxon>Betaproteobacteria</taxon>
        <taxon>Neisseriales</taxon>
        <taxon>Neisseriaceae</taxon>
        <taxon>Kingella</taxon>
    </lineage>
</organism>
<dbReference type="SUPFAM" id="SSF55729">
    <property type="entry name" value="Acyl-CoA N-acyltransferases (Nat)"/>
    <property type="match status" value="1"/>
</dbReference>
<evidence type="ECO:0000256" key="4">
    <source>
        <dbReference type="ARBA" id="ARBA00022840"/>
    </source>
</evidence>
<dbReference type="SMART" id="SM00487">
    <property type="entry name" value="DEXDc"/>
    <property type="match status" value="1"/>
</dbReference>
<dbReference type="InterPro" id="IPR000182">
    <property type="entry name" value="GNAT_dom"/>
</dbReference>
<dbReference type="SMART" id="SM00490">
    <property type="entry name" value="HELICc"/>
    <property type="match status" value="1"/>
</dbReference>
<evidence type="ECO:0000256" key="1">
    <source>
        <dbReference type="ARBA" id="ARBA00022741"/>
    </source>
</evidence>
<protein>
    <submittedName>
        <fullName evidence="9">ATP-dependent helicase HrpA</fullName>
        <ecNumber evidence="9">3.6.1.-</ecNumber>
    </submittedName>
</protein>
<feature type="region of interest" description="Disordered" evidence="5">
    <location>
        <begin position="1407"/>
        <end position="1443"/>
    </location>
</feature>
<dbReference type="Pfam" id="PF00271">
    <property type="entry name" value="Helicase_C"/>
    <property type="match status" value="1"/>
</dbReference>
<dbReference type="CDD" id="cd04301">
    <property type="entry name" value="NAT_SF"/>
    <property type="match status" value="1"/>
</dbReference>
<dbReference type="InterPro" id="IPR011545">
    <property type="entry name" value="DEAD/DEAH_box_helicase_dom"/>
</dbReference>
<evidence type="ECO:0000259" key="8">
    <source>
        <dbReference type="PROSITE" id="PS51194"/>
    </source>
</evidence>
<dbReference type="NCBIfam" id="TIGR01967">
    <property type="entry name" value="DEAH_box_HrpA"/>
    <property type="match status" value="1"/>
</dbReference>
<evidence type="ECO:0000256" key="2">
    <source>
        <dbReference type="ARBA" id="ARBA00022801"/>
    </source>
</evidence>
<feature type="domain" description="Helicase ATP-binding" evidence="7">
    <location>
        <begin position="70"/>
        <end position="233"/>
    </location>
</feature>
<feature type="domain" description="Helicase C-terminal" evidence="8">
    <location>
        <begin position="257"/>
        <end position="430"/>
    </location>
</feature>
<reference evidence="9 10" key="1">
    <citation type="submission" date="2011-01" db="EMBL/GenBank/DDBJ databases">
        <authorList>
            <person name="Muzny D."/>
            <person name="Qin X."/>
            <person name="Deng J."/>
            <person name="Jiang H."/>
            <person name="Liu Y."/>
            <person name="Qu J."/>
            <person name="Song X.-Z."/>
            <person name="Zhang L."/>
            <person name="Thornton R."/>
            <person name="Coyle M."/>
            <person name="Francisco L."/>
            <person name="Jackson L."/>
            <person name="Javaid M."/>
            <person name="Korchina V."/>
            <person name="Kovar C."/>
            <person name="Mata R."/>
            <person name="Mathew T."/>
            <person name="Ngo R."/>
            <person name="Nguyen L."/>
            <person name="Nguyen N."/>
            <person name="Okwuonu G."/>
            <person name="Ongeri F."/>
            <person name="Pham C."/>
            <person name="Simmons D."/>
            <person name="Wilczek-Boney K."/>
            <person name="Hale W."/>
            <person name="Jakkamsetti A."/>
            <person name="Pham P."/>
            <person name="Ruth R."/>
            <person name="San Lucas F."/>
            <person name="Warren J."/>
            <person name="Zhang J."/>
            <person name="Zhao Z."/>
            <person name="Zhou C."/>
            <person name="Zhu D."/>
            <person name="Lee S."/>
            <person name="Bess C."/>
            <person name="Blankenburg K."/>
            <person name="Forbes L."/>
            <person name="Fu Q."/>
            <person name="Gubbala S."/>
            <person name="Hirani K."/>
            <person name="Jayaseelan J.C."/>
            <person name="Lara F."/>
            <person name="Munidasa M."/>
            <person name="Palculict T."/>
            <person name="Patil S."/>
            <person name="Pu L.-L."/>
            <person name="Saada N."/>
            <person name="Tang L."/>
            <person name="Weissenberger G."/>
            <person name="Zhu Y."/>
            <person name="Hemphill L."/>
            <person name="Shang Y."/>
            <person name="Youmans B."/>
            <person name="Ayvaz T."/>
            <person name="Ross M."/>
            <person name="Santibanez J."/>
            <person name="Aqrawi P."/>
            <person name="Gross S."/>
            <person name="Joshi V."/>
            <person name="Fowler G."/>
            <person name="Nazareth L."/>
            <person name="Reid J."/>
            <person name="Worley K."/>
            <person name="Petrosino J."/>
            <person name="Highlander S."/>
            <person name="Gibbs R."/>
        </authorList>
    </citation>
    <scope>NUCLEOTIDE SEQUENCE [LARGE SCALE GENOMIC DNA]</scope>
    <source>
        <strain evidence="9 10">ATCC 33394</strain>
    </source>
</reference>
<feature type="region of interest" description="Disordered" evidence="5">
    <location>
        <begin position="1217"/>
        <end position="1253"/>
    </location>
</feature>
<keyword evidence="10" id="KW-1185">Reference proteome</keyword>
<keyword evidence="4" id="KW-0067">ATP-binding</keyword>
<dbReference type="HOGENOM" id="CLU_001832_3_3_4"/>
<dbReference type="InterPro" id="IPR016181">
    <property type="entry name" value="Acyl_CoA_acyltransferase"/>
</dbReference>
<evidence type="ECO:0000256" key="5">
    <source>
        <dbReference type="SAM" id="MobiDB-lite"/>
    </source>
</evidence>